<feature type="region of interest" description="Disordered" evidence="1">
    <location>
        <begin position="312"/>
        <end position="339"/>
    </location>
</feature>
<reference evidence="3" key="1">
    <citation type="submission" date="2021-03" db="EMBL/GenBank/DDBJ databases">
        <title>Chromosome level genome of the anhydrobiotic midge Polypedilum vanderplanki.</title>
        <authorList>
            <person name="Yoshida Y."/>
            <person name="Kikawada T."/>
            <person name="Gusev O."/>
        </authorList>
    </citation>
    <scope>NUCLEOTIDE SEQUENCE</scope>
    <source>
        <strain evidence="3">NIAS01</strain>
        <tissue evidence="3">Whole body or cell culture</tissue>
    </source>
</reference>
<evidence type="ECO:0000313" key="4">
    <source>
        <dbReference type="Proteomes" id="UP001107558"/>
    </source>
</evidence>
<dbReference type="OrthoDB" id="333176at2759"/>
<evidence type="ECO:0000256" key="1">
    <source>
        <dbReference type="SAM" id="MobiDB-lite"/>
    </source>
</evidence>
<feature type="compositionally biased region" description="Polar residues" evidence="1">
    <location>
        <begin position="232"/>
        <end position="246"/>
    </location>
</feature>
<proteinExistence type="predicted"/>
<dbReference type="EMBL" id="JADBJN010000002">
    <property type="protein sequence ID" value="KAG5675840.1"/>
    <property type="molecule type" value="Genomic_DNA"/>
</dbReference>
<dbReference type="PANTHER" id="PTHR31840">
    <property type="entry name" value="COILED-COIL DOMAIN-CONTAINING PROTEIN 97"/>
    <property type="match status" value="1"/>
</dbReference>
<organism evidence="3 4">
    <name type="scientific">Polypedilum vanderplanki</name>
    <name type="common">Sleeping chironomid midge</name>
    <dbReference type="NCBI Taxonomy" id="319348"/>
    <lineage>
        <taxon>Eukaryota</taxon>
        <taxon>Metazoa</taxon>
        <taxon>Ecdysozoa</taxon>
        <taxon>Arthropoda</taxon>
        <taxon>Hexapoda</taxon>
        <taxon>Insecta</taxon>
        <taxon>Pterygota</taxon>
        <taxon>Neoptera</taxon>
        <taxon>Endopterygota</taxon>
        <taxon>Diptera</taxon>
        <taxon>Nematocera</taxon>
        <taxon>Chironomoidea</taxon>
        <taxon>Chironomidae</taxon>
        <taxon>Chironominae</taxon>
        <taxon>Polypedilum</taxon>
        <taxon>Polypedilum</taxon>
    </lineage>
</organism>
<name>A0A9J6C1S6_POLVA</name>
<dbReference type="PANTHER" id="PTHR31840:SF1">
    <property type="entry name" value="COILED-COIL DOMAIN-CONTAINING PROTEIN 97"/>
    <property type="match status" value="1"/>
</dbReference>
<dbReference type="Pfam" id="PF09747">
    <property type="entry name" value="CCD97-like_C"/>
    <property type="match status" value="1"/>
</dbReference>
<dbReference type="InterPro" id="IPR018613">
    <property type="entry name" value="Ccdc97-like"/>
</dbReference>
<dbReference type="AlphaFoldDB" id="A0A9J6C1S6"/>
<feature type="compositionally biased region" description="Polar residues" evidence="1">
    <location>
        <begin position="201"/>
        <end position="212"/>
    </location>
</feature>
<keyword evidence="4" id="KW-1185">Reference proteome</keyword>
<evidence type="ECO:0000259" key="2">
    <source>
        <dbReference type="Pfam" id="PF09747"/>
    </source>
</evidence>
<sequence length="366" mass="43722">MILDKMDIKEEENSDINLDELKESLINHICVENKAFFKSQQKNEDEINFDERKQIVENLLNSSYTRFLSRFGMNVKKEHLKFFELNSHKCNNEQKEMILEQIKTLAYNLDHQKILVKNRRYCAMIKLIKEKHYFSESEMKQRDPLLFEQLIGQYLTGEEKRARRRPDAKCDTLVDILLEGIDYERDCNVEKEQRKKEEQDFLNNDDSQSNNCKSEEDEDDEESDHAQWGNFEDTSSTKQQEITPSTSRRRKRAAPLITAGERDILREEFLGIMYNNFLCGKDKDFFDYSQVDNNEEYDETIENDQDCEDKYFDEEESQDADSVSSVKNDKMENSESEDELDIYMKHIEDNLKRQKNEEFQEEFDDD</sequence>
<dbReference type="InterPro" id="IPR040233">
    <property type="entry name" value="CCD97-like_C"/>
</dbReference>
<feature type="region of interest" description="Disordered" evidence="1">
    <location>
        <begin position="194"/>
        <end position="254"/>
    </location>
</feature>
<protein>
    <recommendedName>
        <fullName evidence="2">CCD97-like C-terminal domain-containing protein</fullName>
    </recommendedName>
</protein>
<accession>A0A9J6C1S6</accession>
<dbReference type="Proteomes" id="UP001107558">
    <property type="component" value="Chromosome 2"/>
</dbReference>
<feature type="domain" description="CCD97-like C-terminal" evidence="2">
    <location>
        <begin position="118"/>
        <end position="315"/>
    </location>
</feature>
<evidence type="ECO:0000313" key="3">
    <source>
        <dbReference type="EMBL" id="KAG5675840.1"/>
    </source>
</evidence>
<gene>
    <name evidence="3" type="ORF">PVAND_005710</name>
</gene>
<comment type="caution">
    <text evidence="3">The sequence shown here is derived from an EMBL/GenBank/DDBJ whole genome shotgun (WGS) entry which is preliminary data.</text>
</comment>